<dbReference type="EMBL" id="PVUE01000003">
    <property type="protein sequence ID" value="PRZ43184.1"/>
    <property type="molecule type" value="Genomic_DNA"/>
</dbReference>
<evidence type="ECO:0000256" key="2">
    <source>
        <dbReference type="ARBA" id="ARBA00022729"/>
    </source>
</evidence>
<evidence type="ECO:0000256" key="1">
    <source>
        <dbReference type="ARBA" id="ARBA00008814"/>
    </source>
</evidence>
<comment type="similarity">
    <text evidence="1">Belongs to the bacterial solute-binding protein 8 family.</text>
</comment>
<keyword evidence="5" id="KW-1185">Reference proteome</keyword>
<feature type="domain" description="Fe/B12 periplasmic-binding" evidence="3">
    <location>
        <begin position="69"/>
        <end position="320"/>
    </location>
</feature>
<reference evidence="4 5" key="1">
    <citation type="submission" date="2018-03" db="EMBL/GenBank/DDBJ databases">
        <title>Genomic Encyclopedia of Archaeal and Bacterial Type Strains, Phase II (KMG-II): from individual species to whole genera.</title>
        <authorList>
            <person name="Goeker M."/>
        </authorList>
    </citation>
    <scope>NUCLEOTIDE SEQUENCE [LARGE SCALE GENOMIC DNA]</scope>
    <source>
        <strain evidence="4 5">DSM 100065</strain>
    </source>
</reference>
<dbReference type="NCBIfam" id="NF038402">
    <property type="entry name" value="TroA_like"/>
    <property type="match status" value="1"/>
</dbReference>
<dbReference type="PANTHER" id="PTHR30535">
    <property type="entry name" value="VITAMIN B12-BINDING PROTEIN"/>
    <property type="match status" value="1"/>
</dbReference>
<dbReference type="GO" id="GO:0071281">
    <property type="term" value="P:cellular response to iron ion"/>
    <property type="evidence" value="ECO:0007669"/>
    <property type="project" value="TreeGrafter"/>
</dbReference>
<dbReference type="InterPro" id="IPR002491">
    <property type="entry name" value="ABC_transptr_periplasmic_BD"/>
</dbReference>
<dbReference type="Gene3D" id="3.40.50.1980">
    <property type="entry name" value="Nitrogenase molybdenum iron protein domain"/>
    <property type="match status" value="2"/>
</dbReference>
<dbReference type="InterPro" id="IPR050902">
    <property type="entry name" value="ABC_Transporter_SBP"/>
</dbReference>
<dbReference type="PANTHER" id="PTHR30535:SF34">
    <property type="entry name" value="MOLYBDATE-BINDING PROTEIN MOLA"/>
    <property type="match status" value="1"/>
</dbReference>
<dbReference type="RefSeq" id="WP_106348138.1">
    <property type="nucleotide sequence ID" value="NZ_PVUE01000003.1"/>
</dbReference>
<sequence length="321" mass="33493">MTTTRNRRPGRAAIAALGAALLVVVALLAGCGSDSSGGTAGKGSGDSSKFPRDVTVEGKKIHLKALPESIVVLSPSLTESVYAVGAGDQVKAVDKLSNYPKDAPVSDLDAFAPKAESIATFAPDLVLLTDDQDNIVEALAKLKITAVVLSAPKSLDEAYDQFKQIGQLTGHDTEGAALASKVKKSVDDAAASAPTKSKPLTYFWELDSTGYSVTSKTFIGSILSKFNLENIADKAPDTAGGYPQLSAEYVIDADPDLIFLADTKCCGQDAATVKARPGWDVTRAVKDDGIVSINDDIASRWGPRIADLAKEIGDAVKKHAG</sequence>
<accession>A0A2T1A3R8</accession>
<keyword evidence="2" id="KW-0732">Signal</keyword>
<dbReference type="Pfam" id="PF01497">
    <property type="entry name" value="Peripla_BP_2"/>
    <property type="match status" value="1"/>
</dbReference>
<evidence type="ECO:0000313" key="5">
    <source>
        <dbReference type="Proteomes" id="UP000237752"/>
    </source>
</evidence>
<comment type="caution">
    <text evidence="4">The sequence shown here is derived from an EMBL/GenBank/DDBJ whole genome shotgun (WGS) entry which is preliminary data.</text>
</comment>
<dbReference type="PROSITE" id="PS51257">
    <property type="entry name" value="PROKAR_LIPOPROTEIN"/>
    <property type="match status" value="1"/>
</dbReference>
<protein>
    <submittedName>
        <fullName evidence="4">Iron complex transport system substrate-binding protein</fullName>
    </submittedName>
</protein>
<evidence type="ECO:0000259" key="3">
    <source>
        <dbReference type="PROSITE" id="PS50983"/>
    </source>
</evidence>
<name>A0A2T1A3R8_9ACTN</name>
<gene>
    <name evidence="4" type="ORF">CLV47_103242</name>
</gene>
<dbReference type="PROSITE" id="PS50983">
    <property type="entry name" value="FE_B12_PBP"/>
    <property type="match status" value="1"/>
</dbReference>
<proteinExistence type="inferred from homology"/>
<dbReference type="OrthoDB" id="6495095at2"/>
<dbReference type="Proteomes" id="UP000237752">
    <property type="component" value="Unassembled WGS sequence"/>
</dbReference>
<dbReference type="InterPro" id="IPR054828">
    <property type="entry name" value="Vit_B12_bind_prot"/>
</dbReference>
<dbReference type="SUPFAM" id="SSF53807">
    <property type="entry name" value="Helical backbone' metal receptor"/>
    <property type="match status" value="1"/>
</dbReference>
<organism evidence="4 5">
    <name type="scientific">Antricoccus suffuscus</name>
    <dbReference type="NCBI Taxonomy" id="1629062"/>
    <lineage>
        <taxon>Bacteria</taxon>
        <taxon>Bacillati</taxon>
        <taxon>Actinomycetota</taxon>
        <taxon>Actinomycetes</taxon>
        <taxon>Geodermatophilales</taxon>
        <taxon>Antricoccaceae</taxon>
        <taxon>Antricoccus</taxon>
    </lineage>
</organism>
<evidence type="ECO:0000313" key="4">
    <source>
        <dbReference type="EMBL" id="PRZ43184.1"/>
    </source>
</evidence>
<dbReference type="AlphaFoldDB" id="A0A2T1A3R8"/>